<accession>X0UU48</accession>
<dbReference type="AlphaFoldDB" id="X0UU48"/>
<protein>
    <submittedName>
        <fullName evidence="1">Uncharacterized protein</fullName>
    </submittedName>
</protein>
<feature type="non-terminal residue" evidence="1">
    <location>
        <position position="1"/>
    </location>
</feature>
<sequence>NIDGNYATITEELGNSSKKLEDNIKNQISNVEDKIKIIIESIQAVNSDFSLKFQGMKEEFDTKEEVLRDMLKNFEGATKEYRSNLNPKLEDIKSQQDLIKITVDVLKKQIFENAKEWINDEIKLACKNKEREILMNLWVNELKDIIGNLDKLKGTNPKELKIHLNEISSTIESFRQKFG</sequence>
<reference evidence="1" key="1">
    <citation type="journal article" date="2014" name="Front. Microbiol.">
        <title>High frequency of phylogenetically diverse reductive dehalogenase-homologous genes in deep subseafloor sedimentary metagenomes.</title>
        <authorList>
            <person name="Kawai M."/>
            <person name="Futagami T."/>
            <person name="Toyoda A."/>
            <person name="Takaki Y."/>
            <person name="Nishi S."/>
            <person name="Hori S."/>
            <person name="Arai W."/>
            <person name="Tsubouchi T."/>
            <person name="Morono Y."/>
            <person name="Uchiyama I."/>
            <person name="Ito T."/>
            <person name="Fujiyama A."/>
            <person name="Inagaki F."/>
            <person name="Takami H."/>
        </authorList>
    </citation>
    <scope>NUCLEOTIDE SEQUENCE</scope>
    <source>
        <strain evidence="1">Expedition CK06-06</strain>
    </source>
</reference>
<evidence type="ECO:0000313" key="1">
    <source>
        <dbReference type="EMBL" id="GAG09384.1"/>
    </source>
</evidence>
<proteinExistence type="predicted"/>
<comment type="caution">
    <text evidence="1">The sequence shown here is derived from an EMBL/GenBank/DDBJ whole genome shotgun (WGS) entry which is preliminary data.</text>
</comment>
<name>X0UU48_9ZZZZ</name>
<organism evidence="1">
    <name type="scientific">marine sediment metagenome</name>
    <dbReference type="NCBI Taxonomy" id="412755"/>
    <lineage>
        <taxon>unclassified sequences</taxon>
        <taxon>metagenomes</taxon>
        <taxon>ecological metagenomes</taxon>
    </lineage>
</organism>
<dbReference type="EMBL" id="BARS01021941">
    <property type="protein sequence ID" value="GAG09384.1"/>
    <property type="molecule type" value="Genomic_DNA"/>
</dbReference>
<gene>
    <name evidence="1" type="ORF">S01H1_35144</name>
</gene>